<dbReference type="OrthoDB" id="9762378at2"/>
<evidence type="ECO:0000313" key="8">
    <source>
        <dbReference type="EMBL" id="SMX39141.1"/>
    </source>
</evidence>
<accession>A0A238K8B0</accession>
<name>A0A238K8B0_9RHOB</name>
<dbReference type="Pfam" id="PF02310">
    <property type="entry name" value="B12-binding"/>
    <property type="match status" value="1"/>
</dbReference>
<dbReference type="PANTHER" id="PTHR48101">
    <property type="entry name" value="METHYLMALONYL-COA MUTASE, MITOCHONDRIAL-RELATED"/>
    <property type="match status" value="1"/>
</dbReference>
<dbReference type="Pfam" id="PF01642">
    <property type="entry name" value="MM_CoA_mutase"/>
    <property type="match status" value="1"/>
</dbReference>
<dbReference type="EMBL" id="FXYD01000003">
    <property type="protein sequence ID" value="SMX39141.1"/>
    <property type="molecule type" value="Genomic_DNA"/>
</dbReference>
<dbReference type="Proteomes" id="UP000203464">
    <property type="component" value="Unassembled WGS sequence"/>
</dbReference>
<dbReference type="InterPro" id="IPR006098">
    <property type="entry name" value="MMCoA_mutase_a_cat"/>
</dbReference>
<dbReference type="SUPFAM" id="SSF52242">
    <property type="entry name" value="Cobalamin (vitamin B12)-binding domain"/>
    <property type="match status" value="1"/>
</dbReference>
<gene>
    <name evidence="8" type="primary">mutB</name>
    <name evidence="8" type="ORF">OCA8868_01854</name>
</gene>
<dbReference type="InterPro" id="IPR006159">
    <property type="entry name" value="Acid_CoA_mut_C"/>
</dbReference>
<evidence type="ECO:0000256" key="1">
    <source>
        <dbReference type="ARBA" id="ARBA00001922"/>
    </source>
</evidence>
<comment type="similarity">
    <text evidence="2">Belongs to the methylmalonyl-CoA mutase family.</text>
</comment>
<dbReference type="RefSeq" id="WP_093996286.1">
    <property type="nucleotide sequence ID" value="NZ_FXYD01000003.1"/>
</dbReference>
<evidence type="ECO:0000313" key="9">
    <source>
        <dbReference type="Proteomes" id="UP000203464"/>
    </source>
</evidence>
<organism evidence="8 9">
    <name type="scientific">Octadecabacter ascidiaceicola</name>
    <dbReference type="NCBI Taxonomy" id="1655543"/>
    <lineage>
        <taxon>Bacteria</taxon>
        <taxon>Pseudomonadati</taxon>
        <taxon>Pseudomonadota</taxon>
        <taxon>Alphaproteobacteria</taxon>
        <taxon>Rhodobacterales</taxon>
        <taxon>Roseobacteraceae</taxon>
        <taxon>Octadecabacter</taxon>
    </lineage>
</organism>
<feature type="domain" description="B12-binding" evidence="7">
    <location>
        <begin position="521"/>
        <end position="650"/>
    </location>
</feature>
<dbReference type="NCBIfam" id="TIGR00640">
    <property type="entry name" value="acid_CoA_mut_C"/>
    <property type="match status" value="1"/>
</dbReference>
<keyword evidence="4" id="KW-0479">Metal-binding</keyword>
<dbReference type="SUPFAM" id="SSF51703">
    <property type="entry name" value="Cobalamin (vitamin B12)-dependent enzymes"/>
    <property type="match status" value="1"/>
</dbReference>
<reference evidence="9" key="1">
    <citation type="submission" date="2017-05" db="EMBL/GenBank/DDBJ databases">
        <authorList>
            <person name="Rodrigo-Torres L."/>
            <person name="Arahal R. D."/>
            <person name="Lucena T."/>
        </authorList>
    </citation>
    <scope>NUCLEOTIDE SEQUENCE [LARGE SCALE GENOMIC DNA]</scope>
    <source>
        <strain evidence="9">CECT 8868</strain>
    </source>
</reference>
<evidence type="ECO:0000256" key="6">
    <source>
        <dbReference type="ARBA" id="ARBA00023285"/>
    </source>
</evidence>
<dbReference type="InterPro" id="IPR006158">
    <property type="entry name" value="Cobalamin-bd"/>
</dbReference>
<dbReference type="GO" id="GO:0031419">
    <property type="term" value="F:cobalamin binding"/>
    <property type="evidence" value="ECO:0007669"/>
    <property type="project" value="UniProtKB-KW"/>
</dbReference>
<evidence type="ECO:0000259" key="7">
    <source>
        <dbReference type="PROSITE" id="PS51332"/>
    </source>
</evidence>
<sequence>MSQTQKDRPWLFRTYAGHSTAKASNELYRGNLAKGQTGLSVAFDLPTQTGYDSDHVLAKGEVGKVGVPVNHLGDMRALFDDIPLEKMNTSMTINATAPWLLALYIAVAEEQGADVSALQGTVQNDIIKEYLSRGTYICPPAPSLRMITDVAAYTREHLPKWNPMNVCSYHLQEAGATPEEELAFALATAIAVLDDLKGKVPADAFPAMVGRISFFVNAGIRFVTEMCKMRAFVELWDEICTERYGVENPKFRRFRYGVQVNSLGLTEQQPENNVYRILIEMLAVTLSKDARARAVQLPAWNEALGLPRPWDQQWSLRMQQILAFETDLLEYDDLFEGNPAVERKVAALKDGAMAELSQINAMGDAQEKIEYMKARLVESNAARIAGIESGDTTVIGVNKFQNGEPSPLTSGEDAIMVSDPEAEADQLARLDAWKTDRDSDAVAKALADLRTAALDGTNIMIPSIAAAKAGVTTGEWAEVIRQAFGQYRGPTGVSHNPSNRTEGLDDIRDRVSTVSTKLGRKLKFLMGKPGLDGHSNGAEQIAARARDCGMDITYEGIRLTPDEIIEAAIRDDVHVVGLSILSGSHIPLISELMDKMKDQGLSHIPVVAGGIIPDEDADRLSNMGVARVYTPKDFELNRIMDDIVDLADPSDVAAE</sequence>
<dbReference type="GO" id="GO:0046872">
    <property type="term" value="F:metal ion binding"/>
    <property type="evidence" value="ECO:0007669"/>
    <property type="project" value="UniProtKB-KW"/>
</dbReference>
<protein>
    <submittedName>
        <fullName evidence="8">Methylmalonyl-CoA mutase large subunit</fullName>
        <ecNumber evidence="8">5.4.99.2</ecNumber>
    </submittedName>
</protein>
<dbReference type="PROSITE" id="PS51332">
    <property type="entry name" value="B12_BINDING"/>
    <property type="match status" value="1"/>
</dbReference>
<dbReference type="InterPro" id="IPR016176">
    <property type="entry name" value="Cbl-dep_enz_cat"/>
</dbReference>
<evidence type="ECO:0000256" key="5">
    <source>
        <dbReference type="ARBA" id="ARBA00023235"/>
    </source>
</evidence>
<evidence type="ECO:0000256" key="4">
    <source>
        <dbReference type="ARBA" id="ARBA00022723"/>
    </source>
</evidence>
<dbReference type="Gene3D" id="3.40.50.280">
    <property type="entry name" value="Cobalamin-binding domain"/>
    <property type="match status" value="1"/>
</dbReference>
<dbReference type="InterPro" id="IPR036724">
    <property type="entry name" value="Cobalamin-bd_sf"/>
</dbReference>
<dbReference type="EC" id="5.4.99.2" evidence="8"/>
<dbReference type="CDD" id="cd02071">
    <property type="entry name" value="MM_CoA_mut_B12_BD"/>
    <property type="match status" value="1"/>
</dbReference>
<keyword evidence="3" id="KW-0846">Cobalamin</keyword>
<keyword evidence="5 8" id="KW-0413">Isomerase</keyword>
<dbReference type="AlphaFoldDB" id="A0A238K8B0"/>
<comment type="cofactor">
    <cofactor evidence="1">
        <name>adenosylcob(III)alamin</name>
        <dbReference type="ChEBI" id="CHEBI:18408"/>
    </cofactor>
</comment>
<proteinExistence type="inferred from homology"/>
<dbReference type="Gene3D" id="3.20.20.240">
    <property type="entry name" value="Methylmalonyl-CoA mutase"/>
    <property type="match status" value="1"/>
</dbReference>
<dbReference type="PANTHER" id="PTHR48101:SF3">
    <property type="entry name" value="COENZYME B12-DEPENDENT MUTASE"/>
    <property type="match status" value="1"/>
</dbReference>
<keyword evidence="9" id="KW-1185">Reference proteome</keyword>
<evidence type="ECO:0000256" key="3">
    <source>
        <dbReference type="ARBA" id="ARBA00022628"/>
    </source>
</evidence>
<dbReference type="InterPro" id="IPR006099">
    <property type="entry name" value="MeMalonylCoA_mutase_a/b_cat"/>
</dbReference>
<dbReference type="GO" id="GO:0004494">
    <property type="term" value="F:methylmalonyl-CoA mutase activity"/>
    <property type="evidence" value="ECO:0007669"/>
    <property type="project" value="UniProtKB-EC"/>
</dbReference>
<evidence type="ECO:0000256" key="2">
    <source>
        <dbReference type="ARBA" id="ARBA00008465"/>
    </source>
</evidence>
<dbReference type="NCBIfam" id="TIGR00641">
    <property type="entry name" value="acid_CoA_mut_N"/>
    <property type="match status" value="1"/>
</dbReference>
<keyword evidence="6" id="KW-0170">Cobalt</keyword>